<keyword evidence="3 6" id="KW-0808">Transferase</keyword>
<evidence type="ECO:0000256" key="1">
    <source>
        <dbReference type="ARBA" id="ARBA00021292"/>
    </source>
</evidence>
<evidence type="ECO:0000256" key="2">
    <source>
        <dbReference type="ARBA" id="ARBA00022676"/>
    </source>
</evidence>
<feature type="domain" description="Glycosyltransferase subfamily 4-like N-terminal" evidence="5">
    <location>
        <begin position="23"/>
        <end position="189"/>
    </location>
</feature>
<keyword evidence="2" id="KW-0328">Glycosyltransferase</keyword>
<evidence type="ECO:0000259" key="4">
    <source>
        <dbReference type="Pfam" id="PF00534"/>
    </source>
</evidence>
<dbReference type="OrthoDB" id="9801573at2"/>
<organism evidence="6 7">
    <name type="scientific">Intrasporangium calvum (strain ATCC 23552 / DSM 43043 / JCM 3097 / NBRC 12989 / NCIMB 10167 / NRRL B-3866 / 7 KIP)</name>
    <dbReference type="NCBI Taxonomy" id="710696"/>
    <lineage>
        <taxon>Bacteria</taxon>
        <taxon>Bacillati</taxon>
        <taxon>Actinomycetota</taxon>
        <taxon>Actinomycetes</taxon>
        <taxon>Micrococcales</taxon>
        <taxon>Intrasporangiaceae</taxon>
        <taxon>Intrasporangium</taxon>
    </lineage>
</organism>
<dbReference type="eggNOG" id="COG0297">
    <property type="taxonomic scope" value="Bacteria"/>
</dbReference>
<gene>
    <name evidence="6" type="ordered locus">Intca_1178</name>
</gene>
<dbReference type="Gene3D" id="3.40.50.2000">
    <property type="entry name" value="Glycogen Phosphorylase B"/>
    <property type="match status" value="2"/>
</dbReference>
<evidence type="ECO:0000313" key="6">
    <source>
        <dbReference type="EMBL" id="ADU47696.1"/>
    </source>
</evidence>
<dbReference type="GO" id="GO:1901137">
    <property type="term" value="P:carbohydrate derivative biosynthetic process"/>
    <property type="evidence" value="ECO:0007669"/>
    <property type="project" value="UniProtKB-ARBA"/>
</dbReference>
<dbReference type="Proteomes" id="UP000008914">
    <property type="component" value="Chromosome"/>
</dbReference>
<dbReference type="EMBL" id="CP002343">
    <property type="protein sequence ID" value="ADU47696.1"/>
    <property type="molecule type" value="Genomic_DNA"/>
</dbReference>
<dbReference type="SUPFAM" id="SSF53756">
    <property type="entry name" value="UDP-Glycosyltransferase/glycogen phosphorylase"/>
    <property type="match status" value="1"/>
</dbReference>
<accession>E6SET9</accession>
<dbReference type="Pfam" id="PF00534">
    <property type="entry name" value="Glycos_transf_1"/>
    <property type="match status" value="1"/>
</dbReference>
<dbReference type="GO" id="GO:0016757">
    <property type="term" value="F:glycosyltransferase activity"/>
    <property type="evidence" value="ECO:0007669"/>
    <property type="project" value="UniProtKB-KW"/>
</dbReference>
<sequence>MRGGSGGGRPRVAIAHDYLTQRGGAERVVLSMLRAFPDATIHTTLYDPEGTFPEFRDARIVTSPLNRSTRLRHDHRLALPLLPWAVSRLPVDADLVIASSSGWAHGVPTSGKKLVYCHAPARWLYQADAYLGHPPRSSVTGRALLALSPPLLRWDRRAAATADRYLVNSTVVRDRVKEAYGIDAEVLPPPFGIDPHGPSEVVGELADWADGYHLLVSRLLPYKNVAEAVRAFDGLDERLVVVGHGPLEAELRATAPPNVRIVSGLVDAHLRWVYSHSTALIAPSLEDFGLTPLEAGAFGRPTLALHAGGYLDTVAPGVSGAFFATPTANDVRAAVAANRNAEWDAEAIRSHVDSFSEPHFHRRLVAAVETLLTDDRA</sequence>
<name>E6SET9_INTC7</name>
<dbReference type="KEGG" id="ica:Intca_1178"/>
<feature type="domain" description="Glycosyl transferase family 1" evidence="4">
    <location>
        <begin position="214"/>
        <end position="335"/>
    </location>
</feature>
<dbReference type="STRING" id="710696.Intca_1178"/>
<dbReference type="Pfam" id="PF13439">
    <property type="entry name" value="Glyco_transf_4"/>
    <property type="match status" value="1"/>
</dbReference>
<dbReference type="InterPro" id="IPR050194">
    <property type="entry name" value="Glycosyltransferase_grp1"/>
</dbReference>
<evidence type="ECO:0000259" key="5">
    <source>
        <dbReference type="Pfam" id="PF13439"/>
    </source>
</evidence>
<dbReference type="PANTHER" id="PTHR45947:SF3">
    <property type="entry name" value="SULFOQUINOVOSYL TRANSFERASE SQD2"/>
    <property type="match status" value="1"/>
</dbReference>
<evidence type="ECO:0000256" key="3">
    <source>
        <dbReference type="ARBA" id="ARBA00022679"/>
    </source>
</evidence>
<dbReference type="InterPro" id="IPR028098">
    <property type="entry name" value="Glyco_trans_4-like_N"/>
</dbReference>
<dbReference type="HOGENOM" id="CLU_041001_0_0_11"/>
<dbReference type="RefSeq" id="WP_013492012.1">
    <property type="nucleotide sequence ID" value="NC_014830.1"/>
</dbReference>
<evidence type="ECO:0000313" key="7">
    <source>
        <dbReference type="Proteomes" id="UP000008914"/>
    </source>
</evidence>
<dbReference type="AlphaFoldDB" id="E6SET9"/>
<dbReference type="PANTHER" id="PTHR45947">
    <property type="entry name" value="SULFOQUINOVOSYL TRANSFERASE SQD2"/>
    <property type="match status" value="1"/>
</dbReference>
<reference evidence="6 7" key="1">
    <citation type="journal article" date="2010" name="Stand. Genomic Sci.">
        <title>Complete genome sequence of Intrasporangium calvum type strain (7 KIP).</title>
        <authorList>
            <person name="Del Rio T.G."/>
            <person name="Chertkov O."/>
            <person name="Yasawong M."/>
            <person name="Lucas S."/>
            <person name="Deshpande S."/>
            <person name="Cheng J.F."/>
            <person name="Detter C."/>
            <person name="Tapia R."/>
            <person name="Han C."/>
            <person name="Goodwin L."/>
            <person name="Pitluck S."/>
            <person name="Liolios K."/>
            <person name="Ivanova N."/>
            <person name="Mavromatis K."/>
            <person name="Pati A."/>
            <person name="Chen A."/>
            <person name="Palaniappan K."/>
            <person name="Land M."/>
            <person name="Hauser L."/>
            <person name="Chang Y.J."/>
            <person name="Jeffries C.D."/>
            <person name="Rohde M."/>
            <person name="Pukall R."/>
            <person name="Sikorski J."/>
            <person name="Goker M."/>
            <person name="Woyke T."/>
            <person name="Bristow J."/>
            <person name="Eisen J.A."/>
            <person name="Markowitz V."/>
            <person name="Hugenholtz P."/>
            <person name="Kyrpides N.C."/>
            <person name="Klenk H.P."/>
            <person name="Lapidus A."/>
        </authorList>
    </citation>
    <scope>NUCLEOTIDE SEQUENCE [LARGE SCALE GENOMIC DNA]</scope>
    <source>
        <strain evidence="7">ATCC 23552 / DSM 43043 / JCM 3097 / NBRC 12989 / 7 KIP</strain>
    </source>
</reference>
<protein>
    <recommendedName>
        <fullName evidence="1">D-inositol 3-phosphate glycosyltransferase</fullName>
    </recommendedName>
</protein>
<proteinExistence type="predicted"/>
<keyword evidence="7" id="KW-1185">Reference proteome</keyword>
<dbReference type="InterPro" id="IPR001296">
    <property type="entry name" value="Glyco_trans_1"/>
</dbReference>